<accession>A0A8B9C8P4</accession>
<keyword evidence="3" id="KW-1185">Reference proteome</keyword>
<organism evidence="2 3">
    <name type="scientific">Anser brachyrhynchus</name>
    <name type="common">Pink-footed goose</name>
    <dbReference type="NCBI Taxonomy" id="132585"/>
    <lineage>
        <taxon>Eukaryota</taxon>
        <taxon>Metazoa</taxon>
        <taxon>Chordata</taxon>
        <taxon>Craniata</taxon>
        <taxon>Vertebrata</taxon>
        <taxon>Euteleostomi</taxon>
        <taxon>Archelosauria</taxon>
        <taxon>Archosauria</taxon>
        <taxon>Dinosauria</taxon>
        <taxon>Saurischia</taxon>
        <taxon>Theropoda</taxon>
        <taxon>Coelurosauria</taxon>
        <taxon>Aves</taxon>
        <taxon>Neognathae</taxon>
        <taxon>Galloanserae</taxon>
        <taxon>Anseriformes</taxon>
        <taxon>Anatidae</taxon>
        <taxon>Anserinae</taxon>
        <taxon>Anser</taxon>
    </lineage>
</organism>
<feature type="transmembrane region" description="Helical" evidence="1">
    <location>
        <begin position="20"/>
        <end position="42"/>
    </location>
</feature>
<sequence length="88" mass="9766">MGFPKAAALQELLQYGSKPGVAVLLGTDCSSLLSFPIMFFLLALFSHLFFHSRLVYLICLGVVAVQLSHLIECICCRSFPLPIKLFLF</sequence>
<name>A0A8B9C8P4_9AVES</name>
<evidence type="ECO:0000313" key="3">
    <source>
        <dbReference type="Proteomes" id="UP000694426"/>
    </source>
</evidence>
<keyword evidence="1" id="KW-0812">Transmembrane</keyword>
<keyword evidence="1" id="KW-1133">Transmembrane helix</keyword>
<evidence type="ECO:0000256" key="1">
    <source>
        <dbReference type="SAM" id="Phobius"/>
    </source>
</evidence>
<reference evidence="2" key="2">
    <citation type="submission" date="2025-09" db="UniProtKB">
        <authorList>
            <consortium name="Ensembl"/>
        </authorList>
    </citation>
    <scope>IDENTIFICATION</scope>
</reference>
<dbReference type="Ensembl" id="ENSABRT00000021670.1">
    <property type="protein sequence ID" value="ENSABRP00000015181.1"/>
    <property type="gene ID" value="ENSABRG00000013392.1"/>
</dbReference>
<proteinExistence type="predicted"/>
<dbReference type="Proteomes" id="UP000694426">
    <property type="component" value="Unplaced"/>
</dbReference>
<protein>
    <submittedName>
        <fullName evidence="2">Uncharacterized protein</fullName>
    </submittedName>
</protein>
<feature type="transmembrane region" description="Helical" evidence="1">
    <location>
        <begin position="54"/>
        <end position="71"/>
    </location>
</feature>
<dbReference type="AlphaFoldDB" id="A0A8B9C8P4"/>
<keyword evidence="1" id="KW-0472">Membrane</keyword>
<evidence type="ECO:0000313" key="2">
    <source>
        <dbReference type="Ensembl" id="ENSABRP00000015181.1"/>
    </source>
</evidence>
<reference evidence="2" key="1">
    <citation type="submission" date="2025-08" db="UniProtKB">
        <authorList>
            <consortium name="Ensembl"/>
        </authorList>
    </citation>
    <scope>IDENTIFICATION</scope>
</reference>